<keyword evidence="8" id="KW-1185">Reference proteome</keyword>
<comment type="similarity">
    <text evidence="2">Belongs to the phosphohexose mutase family.</text>
</comment>
<dbReference type="Pfam" id="PF02879">
    <property type="entry name" value="PGM_PMM_II"/>
    <property type="match status" value="1"/>
</dbReference>
<keyword evidence="3" id="KW-0597">Phosphoprotein</keyword>
<dbReference type="PANTHER" id="PTHR42946:SF1">
    <property type="entry name" value="PHOSPHOGLUCOMUTASE (ALPHA-D-GLUCOSE-1,6-BISPHOSPHATE-DEPENDENT)"/>
    <property type="match status" value="1"/>
</dbReference>
<evidence type="ECO:0000313" key="8">
    <source>
        <dbReference type="Proteomes" id="UP000824633"/>
    </source>
</evidence>
<dbReference type="Pfam" id="PF02880">
    <property type="entry name" value="PGM_PMM_III"/>
    <property type="match status" value="1"/>
</dbReference>
<evidence type="ECO:0000259" key="4">
    <source>
        <dbReference type="Pfam" id="PF02878"/>
    </source>
</evidence>
<dbReference type="Proteomes" id="UP000824633">
    <property type="component" value="Chromosome"/>
</dbReference>
<dbReference type="InterPro" id="IPR005845">
    <property type="entry name" value="A-D-PHexomutase_a/b/a-II"/>
</dbReference>
<reference evidence="8" key="1">
    <citation type="submission" date="2021-07" db="EMBL/GenBank/DDBJ databases">
        <title>Complete genome sequencing of a Clostridium isolate.</title>
        <authorList>
            <person name="Ueki A."/>
            <person name="Tonouchi A."/>
        </authorList>
    </citation>
    <scope>NUCLEOTIDE SEQUENCE [LARGE SCALE GENOMIC DNA]</scope>
    <source>
        <strain evidence="8">C5S11</strain>
    </source>
</reference>
<evidence type="ECO:0000259" key="6">
    <source>
        <dbReference type="Pfam" id="PF02880"/>
    </source>
</evidence>
<accession>A0ABM7SZ87</accession>
<dbReference type="Gene3D" id="3.30.310.50">
    <property type="entry name" value="Alpha-D-phosphohexomutase, C-terminal domain"/>
    <property type="match status" value="1"/>
</dbReference>
<dbReference type="InterPro" id="IPR016055">
    <property type="entry name" value="A-D-PHexomutase_a/b/a-I/II/III"/>
</dbReference>
<name>A0ABM7SZ87_9CLOT</name>
<dbReference type="EMBL" id="AP024849">
    <property type="protein sequence ID" value="BCZ44208.1"/>
    <property type="molecule type" value="Genomic_DNA"/>
</dbReference>
<dbReference type="InterPro" id="IPR005846">
    <property type="entry name" value="A-D-PHexomutase_a/b/a-III"/>
</dbReference>
<evidence type="ECO:0000256" key="1">
    <source>
        <dbReference type="ARBA" id="ARBA00001946"/>
    </source>
</evidence>
<dbReference type="PRINTS" id="PR00509">
    <property type="entry name" value="PGMPMM"/>
</dbReference>
<evidence type="ECO:0000259" key="5">
    <source>
        <dbReference type="Pfam" id="PF02879"/>
    </source>
</evidence>
<dbReference type="CDD" id="cd03089">
    <property type="entry name" value="PMM_PGM"/>
    <property type="match status" value="1"/>
</dbReference>
<gene>
    <name evidence="7" type="ORF">psyc5s11_02750</name>
</gene>
<protein>
    <submittedName>
        <fullName evidence="7">Phosphoglucomutase</fullName>
    </submittedName>
</protein>
<evidence type="ECO:0000256" key="3">
    <source>
        <dbReference type="ARBA" id="ARBA00022553"/>
    </source>
</evidence>
<dbReference type="InterPro" id="IPR005841">
    <property type="entry name" value="Alpha-D-phosphohexomutase_SF"/>
</dbReference>
<comment type="cofactor">
    <cofactor evidence="1">
        <name>Mg(2+)</name>
        <dbReference type="ChEBI" id="CHEBI:18420"/>
    </cofactor>
</comment>
<dbReference type="SUPFAM" id="SSF53738">
    <property type="entry name" value="Phosphoglucomutase, first 3 domains"/>
    <property type="match status" value="3"/>
</dbReference>
<proteinExistence type="inferred from homology"/>
<dbReference type="InterPro" id="IPR005844">
    <property type="entry name" value="A-D-PHexomutase_a/b/a-I"/>
</dbReference>
<dbReference type="InterPro" id="IPR050060">
    <property type="entry name" value="Phosphoglucosamine_mutase"/>
</dbReference>
<dbReference type="PANTHER" id="PTHR42946">
    <property type="entry name" value="PHOSPHOHEXOSE MUTASE"/>
    <property type="match status" value="1"/>
</dbReference>
<feature type="domain" description="Alpha-D-phosphohexomutase alpha/beta/alpha" evidence="5">
    <location>
        <begin position="189"/>
        <end position="277"/>
    </location>
</feature>
<organism evidence="7 8">
    <name type="scientific">Clostridium gelidum</name>
    <dbReference type="NCBI Taxonomy" id="704125"/>
    <lineage>
        <taxon>Bacteria</taxon>
        <taxon>Bacillati</taxon>
        <taxon>Bacillota</taxon>
        <taxon>Clostridia</taxon>
        <taxon>Eubacteriales</taxon>
        <taxon>Clostridiaceae</taxon>
        <taxon>Clostridium</taxon>
    </lineage>
</organism>
<evidence type="ECO:0000256" key="2">
    <source>
        <dbReference type="ARBA" id="ARBA00010231"/>
    </source>
</evidence>
<feature type="domain" description="Alpha-D-phosphohexomutase alpha/beta/alpha" evidence="4">
    <location>
        <begin position="9"/>
        <end position="151"/>
    </location>
</feature>
<dbReference type="RefSeq" id="WP_224035910.1">
    <property type="nucleotide sequence ID" value="NZ_AP024849.1"/>
</dbReference>
<sequence length="504" mass="55831">MLANYNKLQNGSDIRGVAIDGAGKEVNLIPEVAKFISYGFVKLLENKINTKGKNLKVAVGMDSRLSGPDLKATVIEGLTDLGCSVYDCGMATTPAMFMTTVLENYKCDGSIMITASHLPYYYNGLKFFTREGGCEKEDIQSILSIASKEESYYGINSSKISKVDFIDEYSKVLVNIIRNGVSSKENYNQPLVGFKIIVDAGNGAGGFFAYKVLEVLGADISGSQFTEPDGRFPNHIPNPENEEAMEYIRNAVLVNNADLGIIFDTDVDRAAIVDSNGREINKNALIALVSSIILEEHQSSIIVTDSITSTGLGEFINKLGGIHHRFKRGYRNVINEAVRLNKEEKESYLAIETSGHAALKENYFLDDGAYLIAKILIKIAKLNEEGKRIESLIKDLKMPWESSDFRLEIKNDNVKDYGAKIITDLQNYVKSTEGFSIVNNNYEGVRVTCDKTNGDGWFLLRLSLHEPVLALNIESDIKGGNQLIVDKLVIFLDKYNELDLSDIK</sequence>
<evidence type="ECO:0000313" key="7">
    <source>
        <dbReference type="EMBL" id="BCZ44208.1"/>
    </source>
</evidence>
<feature type="domain" description="Alpha-D-phosphohexomutase alpha/beta/alpha" evidence="6">
    <location>
        <begin position="282"/>
        <end position="395"/>
    </location>
</feature>
<dbReference type="Pfam" id="PF02878">
    <property type="entry name" value="PGM_PMM_I"/>
    <property type="match status" value="1"/>
</dbReference>
<dbReference type="Gene3D" id="3.40.120.10">
    <property type="entry name" value="Alpha-D-Glucose-1,6-Bisphosphate, subunit A, domain 3"/>
    <property type="match status" value="3"/>
</dbReference>